<sequence>MTMHKSEVALHYAYIKGNDTHYRIMSTNFPQLIAGHETSDIFGFFGLGSGEFWGPRIEGLEDGVTTVEIPDTEGALMLWKDSPRFIGFIDAAPQHKPMVILRGGDKSVYELPINWEVYTQLGDKLLATDTLRTISRRWVCYPTPEEYDSRLSDFLRLVKLF</sequence>
<proteinExistence type="predicted"/>
<accession>A0A8S5UGW1</accession>
<name>A0A8S5UGW1_9CAUD</name>
<organism evidence="1">
    <name type="scientific">Myoviridae sp. ctshb19</name>
    <dbReference type="NCBI Taxonomy" id="2825194"/>
    <lineage>
        <taxon>Viruses</taxon>
        <taxon>Duplodnaviria</taxon>
        <taxon>Heunggongvirae</taxon>
        <taxon>Uroviricota</taxon>
        <taxon>Caudoviricetes</taxon>
    </lineage>
</organism>
<reference evidence="1" key="1">
    <citation type="journal article" date="2021" name="Proc. Natl. Acad. Sci. U.S.A.">
        <title>A Catalog of Tens of Thousands of Viruses from Human Metagenomes Reveals Hidden Associations with Chronic Diseases.</title>
        <authorList>
            <person name="Tisza M.J."/>
            <person name="Buck C.B."/>
        </authorList>
    </citation>
    <scope>NUCLEOTIDE SEQUENCE</scope>
    <source>
        <strain evidence="1">Ctshb19</strain>
    </source>
</reference>
<dbReference type="EMBL" id="BK016086">
    <property type="protein sequence ID" value="DAF93712.1"/>
    <property type="molecule type" value="Genomic_DNA"/>
</dbReference>
<protein>
    <submittedName>
        <fullName evidence="1">Uncharacterized protein</fullName>
    </submittedName>
</protein>
<evidence type="ECO:0000313" key="1">
    <source>
        <dbReference type="EMBL" id="DAF93712.1"/>
    </source>
</evidence>